<dbReference type="Proteomes" id="UP000436088">
    <property type="component" value="Unassembled WGS sequence"/>
</dbReference>
<evidence type="ECO:0000256" key="1">
    <source>
        <dbReference type="SAM" id="MobiDB-lite"/>
    </source>
</evidence>
<protein>
    <submittedName>
        <fullName evidence="2">Uncharacterized protein</fullName>
    </submittedName>
</protein>
<reference evidence="2" key="1">
    <citation type="submission" date="2019-09" db="EMBL/GenBank/DDBJ databases">
        <title>Draft genome information of white flower Hibiscus syriacus.</title>
        <authorList>
            <person name="Kim Y.-M."/>
        </authorList>
    </citation>
    <scope>NUCLEOTIDE SEQUENCE [LARGE SCALE GENOMIC DNA]</scope>
    <source>
        <strain evidence="2">YM2019G1</strain>
    </source>
</reference>
<feature type="region of interest" description="Disordered" evidence="1">
    <location>
        <begin position="73"/>
        <end position="99"/>
    </location>
</feature>
<comment type="caution">
    <text evidence="2">The sequence shown here is derived from an EMBL/GenBank/DDBJ whole genome shotgun (WGS) entry which is preliminary data.</text>
</comment>
<keyword evidence="3" id="KW-1185">Reference proteome</keyword>
<organism evidence="2 3">
    <name type="scientific">Hibiscus syriacus</name>
    <name type="common">Rose of Sharon</name>
    <dbReference type="NCBI Taxonomy" id="106335"/>
    <lineage>
        <taxon>Eukaryota</taxon>
        <taxon>Viridiplantae</taxon>
        <taxon>Streptophyta</taxon>
        <taxon>Embryophyta</taxon>
        <taxon>Tracheophyta</taxon>
        <taxon>Spermatophyta</taxon>
        <taxon>Magnoliopsida</taxon>
        <taxon>eudicotyledons</taxon>
        <taxon>Gunneridae</taxon>
        <taxon>Pentapetalae</taxon>
        <taxon>rosids</taxon>
        <taxon>malvids</taxon>
        <taxon>Malvales</taxon>
        <taxon>Malvaceae</taxon>
        <taxon>Malvoideae</taxon>
        <taxon>Hibiscus</taxon>
    </lineage>
</organism>
<evidence type="ECO:0000313" key="3">
    <source>
        <dbReference type="Proteomes" id="UP000436088"/>
    </source>
</evidence>
<gene>
    <name evidence="2" type="ORF">F3Y22_tig00112383pilonHSYRG00389</name>
</gene>
<dbReference type="InterPro" id="IPR023214">
    <property type="entry name" value="HAD_sf"/>
</dbReference>
<name>A0A6A2XDL3_HIBSY</name>
<proteinExistence type="predicted"/>
<dbReference type="EMBL" id="VEPZ02001568">
    <property type="protein sequence ID" value="KAE8667700.1"/>
    <property type="molecule type" value="Genomic_DNA"/>
</dbReference>
<sequence length="160" mass="18655">MDPVRHEDNQPIGDAMMEDALGREDVIIKTVMEYMVNFQEHIDSVVSEMRANIASLRDEVSILRDELYQRHQTNVDNQALNEDDDEDEDNNDDDDADSNKHNIDRVLQKLPLLSDQFLFIWDQGKCKKEDNITYCKDLYDVWNVYPNFNALNTLLVDDSA</sequence>
<evidence type="ECO:0000313" key="2">
    <source>
        <dbReference type="EMBL" id="KAE8667700.1"/>
    </source>
</evidence>
<feature type="compositionally biased region" description="Acidic residues" evidence="1">
    <location>
        <begin position="81"/>
        <end position="96"/>
    </location>
</feature>
<accession>A0A6A2XDL3</accession>
<dbReference type="Gene3D" id="3.40.50.1000">
    <property type="entry name" value="HAD superfamily/HAD-like"/>
    <property type="match status" value="1"/>
</dbReference>
<dbReference type="AlphaFoldDB" id="A0A6A2XDL3"/>